<keyword evidence="1" id="KW-0732">Signal</keyword>
<feature type="signal peptide" evidence="1">
    <location>
        <begin position="1"/>
        <end position="20"/>
    </location>
</feature>
<proteinExistence type="predicted"/>
<gene>
    <name evidence="2" type="ORF">C6P46_003079</name>
</gene>
<reference evidence="2 3" key="1">
    <citation type="submission" date="2020-11" db="EMBL/GenBank/DDBJ databases">
        <title>Kefir isolates.</title>
        <authorList>
            <person name="Marcisauskas S."/>
            <person name="Kim Y."/>
            <person name="Blasche S."/>
        </authorList>
    </citation>
    <scope>NUCLEOTIDE SEQUENCE [LARGE SCALE GENOMIC DNA]</scope>
    <source>
        <strain evidence="2 3">KR</strain>
    </source>
</reference>
<protein>
    <submittedName>
        <fullName evidence="2">Uncharacterized protein</fullName>
    </submittedName>
</protein>
<dbReference type="AlphaFoldDB" id="A0A9P6W518"/>
<comment type="caution">
    <text evidence="2">The sequence shown here is derived from an EMBL/GenBank/DDBJ whole genome shotgun (WGS) entry which is preliminary data.</text>
</comment>
<feature type="chain" id="PRO_5040264742" evidence="1">
    <location>
        <begin position="21"/>
        <end position="214"/>
    </location>
</feature>
<dbReference type="EMBL" id="PUHQ01000024">
    <property type="protein sequence ID" value="KAG0662766.1"/>
    <property type="molecule type" value="Genomic_DNA"/>
</dbReference>
<accession>A0A9P6W518</accession>
<evidence type="ECO:0000313" key="2">
    <source>
        <dbReference type="EMBL" id="KAG0662766.1"/>
    </source>
</evidence>
<organism evidence="2 3">
    <name type="scientific">Rhodotorula mucilaginosa</name>
    <name type="common">Yeast</name>
    <name type="synonym">Rhodotorula rubra</name>
    <dbReference type="NCBI Taxonomy" id="5537"/>
    <lineage>
        <taxon>Eukaryota</taxon>
        <taxon>Fungi</taxon>
        <taxon>Dikarya</taxon>
        <taxon>Basidiomycota</taxon>
        <taxon>Pucciniomycotina</taxon>
        <taxon>Microbotryomycetes</taxon>
        <taxon>Sporidiobolales</taxon>
        <taxon>Sporidiobolaceae</taxon>
        <taxon>Rhodotorula</taxon>
    </lineage>
</organism>
<dbReference type="OrthoDB" id="2530358at2759"/>
<evidence type="ECO:0000256" key="1">
    <source>
        <dbReference type="SAM" id="SignalP"/>
    </source>
</evidence>
<keyword evidence="3" id="KW-1185">Reference proteome</keyword>
<evidence type="ECO:0000313" key="3">
    <source>
        <dbReference type="Proteomes" id="UP000777482"/>
    </source>
</evidence>
<dbReference type="Proteomes" id="UP000777482">
    <property type="component" value="Unassembled WGS sequence"/>
</dbReference>
<sequence length="214" mass="19487">MKFSLAAVVAAIAFSASAQAQEVPSEIAALSSQFSGILNGGGLPTGAALQSDIGVLTSALANPTVSSYGKPTHFPPVFPAIAASFLTSFPHSRAVFNNPSLSALAQGALALAGANGGASSGASSAASATSSGSAASATSMASSAASGASSGASSVASGASSAIAGATSAAGSAAAGASSAAASAAPKSGAESLRGAFAPVAVALGVVAGAVAVL</sequence>
<name>A0A9P6W518_RHOMI</name>